<dbReference type="SMART" id="SM00741">
    <property type="entry name" value="SapB"/>
    <property type="match status" value="3"/>
</dbReference>
<evidence type="ECO:0000313" key="8">
    <source>
        <dbReference type="EMBL" id="CAL1548952.1"/>
    </source>
</evidence>
<dbReference type="Gene3D" id="1.10.225.10">
    <property type="entry name" value="Saposin-like"/>
    <property type="match status" value="3"/>
</dbReference>
<evidence type="ECO:0000259" key="7">
    <source>
        <dbReference type="PROSITE" id="PS50015"/>
    </source>
</evidence>
<dbReference type="SUPFAM" id="SSF47862">
    <property type="entry name" value="Saposin"/>
    <property type="match status" value="4"/>
</dbReference>
<feature type="domain" description="Saposin B-type" evidence="7">
    <location>
        <begin position="208"/>
        <end position="289"/>
    </location>
</feature>
<dbReference type="PRINTS" id="PR01797">
    <property type="entry name" value="SAPOSIN"/>
</dbReference>
<keyword evidence="2" id="KW-0964">Secreted</keyword>
<evidence type="ECO:0000256" key="5">
    <source>
        <dbReference type="ARBA" id="ARBA00023157"/>
    </source>
</evidence>
<dbReference type="PROSITE" id="PS50015">
    <property type="entry name" value="SAP_B"/>
    <property type="match status" value="3"/>
</dbReference>
<dbReference type="GO" id="GO:0005576">
    <property type="term" value="C:extracellular region"/>
    <property type="evidence" value="ECO:0007669"/>
    <property type="project" value="UniProtKB-SubCell"/>
</dbReference>
<evidence type="ECO:0000256" key="4">
    <source>
        <dbReference type="ARBA" id="ARBA00022737"/>
    </source>
</evidence>
<feature type="non-terminal residue" evidence="8">
    <location>
        <position position="1"/>
    </location>
</feature>
<keyword evidence="4" id="KW-0677">Repeat</keyword>
<feature type="domain" description="Saposin B-type" evidence="7">
    <location>
        <begin position="16"/>
        <end position="97"/>
    </location>
</feature>
<reference evidence="8 9" key="1">
    <citation type="submission" date="2024-04" db="EMBL/GenBank/DDBJ databases">
        <authorList>
            <consortium name="Genoscope - CEA"/>
            <person name="William W."/>
        </authorList>
    </citation>
    <scope>NUCLEOTIDE SEQUENCE [LARGE SCALE GENOMIC DNA]</scope>
</reference>
<protein>
    <recommendedName>
        <fullName evidence="7">Saposin B-type domain-containing protein</fullName>
    </recommendedName>
</protein>
<dbReference type="InterPro" id="IPR011001">
    <property type="entry name" value="Saposin-like"/>
</dbReference>
<organism evidence="8 9">
    <name type="scientific">Lymnaea stagnalis</name>
    <name type="common">Great pond snail</name>
    <name type="synonym">Helix stagnalis</name>
    <dbReference type="NCBI Taxonomy" id="6523"/>
    <lineage>
        <taxon>Eukaryota</taxon>
        <taxon>Metazoa</taxon>
        <taxon>Spiralia</taxon>
        <taxon>Lophotrochozoa</taxon>
        <taxon>Mollusca</taxon>
        <taxon>Gastropoda</taxon>
        <taxon>Heterobranchia</taxon>
        <taxon>Euthyneura</taxon>
        <taxon>Panpulmonata</taxon>
        <taxon>Hygrophila</taxon>
        <taxon>Lymnaeoidea</taxon>
        <taxon>Lymnaeidae</taxon>
        <taxon>Lymnaea</taxon>
    </lineage>
</organism>
<evidence type="ECO:0000256" key="3">
    <source>
        <dbReference type="ARBA" id="ARBA00022729"/>
    </source>
</evidence>
<dbReference type="InterPro" id="IPR008373">
    <property type="entry name" value="Saposin"/>
</dbReference>
<dbReference type="GO" id="GO:0005764">
    <property type="term" value="C:lysosome"/>
    <property type="evidence" value="ECO:0007669"/>
    <property type="project" value="InterPro"/>
</dbReference>
<proteinExistence type="predicted"/>
<name>A0AAV2ITD2_LYMST</name>
<dbReference type="PANTHER" id="PTHR11480">
    <property type="entry name" value="SAPOSIN-RELATED"/>
    <property type="match status" value="1"/>
</dbReference>
<feature type="domain" description="Saposin B-type" evidence="7">
    <location>
        <begin position="112"/>
        <end position="193"/>
    </location>
</feature>
<dbReference type="GO" id="GO:0006665">
    <property type="term" value="P:sphingolipid metabolic process"/>
    <property type="evidence" value="ECO:0007669"/>
    <property type="project" value="InterPro"/>
</dbReference>
<evidence type="ECO:0000256" key="6">
    <source>
        <dbReference type="ARBA" id="ARBA00023180"/>
    </source>
</evidence>
<keyword evidence="6" id="KW-0325">Glycoprotein</keyword>
<dbReference type="InterPro" id="IPR008139">
    <property type="entry name" value="SaposinB_dom"/>
</dbReference>
<keyword evidence="5" id="KW-1015">Disulfide bond</keyword>
<dbReference type="PANTHER" id="PTHR11480:SF3">
    <property type="entry name" value="BCDNA.GH08312"/>
    <property type="match status" value="1"/>
</dbReference>
<dbReference type="Proteomes" id="UP001497497">
    <property type="component" value="Unassembled WGS sequence"/>
</dbReference>
<sequence>LVSTVPTLKSAFQQPKDEICDLCKYVVTYIETFLKENATEAEIEALLQKVCDILPSSIKQQCDSLVQQYGPVIIQLLLQELDPTQVCTAIGLCTGNKVSTVPTLKSAFQQPKDEICDLCKYVVTYIETFLKENATEAEIEALLEKVCDILPSSIKQQCDSLVQQYGPVIIQLLLQELDPTQVCTAIGLCTGNKVSTVPTLKSAFQQPKDEICDLCKYVVTYIDTFLKENTTETEIEALLQKVCDILPSSMKQQCDSLVQQYGPVIIQLLLQELDPTQVCTAIGLCTGNK</sequence>
<evidence type="ECO:0000313" key="9">
    <source>
        <dbReference type="Proteomes" id="UP001497497"/>
    </source>
</evidence>
<keyword evidence="3" id="KW-0732">Signal</keyword>
<gene>
    <name evidence="8" type="ORF">GSLYS_00022269001</name>
</gene>
<dbReference type="EMBL" id="CAXITT010002347">
    <property type="protein sequence ID" value="CAL1548952.1"/>
    <property type="molecule type" value="Genomic_DNA"/>
</dbReference>
<dbReference type="FunFam" id="1.10.225.10:FF:000002">
    <property type="entry name" value="prosaposin isoform X2"/>
    <property type="match status" value="3"/>
</dbReference>
<dbReference type="GO" id="GO:0016020">
    <property type="term" value="C:membrane"/>
    <property type="evidence" value="ECO:0007669"/>
    <property type="project" value="GOC"/>
</dbReference>
<dbReference type="Pfam" id="PF05184">
    <property type="entry name" value="SapB_1"/>
    <property type="match status" value="3"/>
</dbReference>
<evidence type="ECO:0000256" key="2">
    <source>
        <dbReference type="ARBA" id="ARBA00022525"/>
    </source>
</evidence>
<dbReference type="AlphaFoldDB" id="A0AAV2ITD2"/>
<evidence type="ECO:0000256" key="1">
    <source>
        <dbReference type="ARBA" id="ARBA00004613"/>
    </source>
</evidence>
<feature type="non-terminal residue" evidence="8">
    <location>
        <position position="289"/>
    </location>
</feature>
<accession>A0AAV2ITD2</accession>
<comment type="subcellular location">
    <subcellularLocation>
        <location evidence="1">Secreted</location>
    </subcellularLocation>
</comment>
<dbReference type="InterPro" id="IPR051428">
    <property type="entry name" value="Sphingo_Act-Surfact_Prot"/>
</dbReference>
<dbReference type="Pfam" id="PF03489">
    <property type="entry name" value="SapB_2"/>
    <property type="match status" value="3"/>
</dbReference>
<dbReference type="InterPro" id="IPR007856">
    <property type="entry name" value="SapB_1"/>
</dbReference>
<dbReference type="InterPro" id="IPR008138">
    <property type="entry name" value="SapB_2"/>
</dbReference>
<keyword evidence="9" id="KW-1185">Reference proteome</keyword>
<comment type="caution">
    <text evidence="8">The sequence shown here is derived from an EMBL/GenBank/DDBJ whole genome shotgun (WGS) entry which is preliminary data.</text>
</comment>